<name>A0A7C1FUJ4_9CHLR</name>
<dbReference type="EMBL" id="DSMG01000151">
    <property type="protein sequence ID" value="HDX32715.1"/>
    <property type="molecule type" value="Genomic_DNA"/>
</dbReference>
<dbReference type="NCBIfam" id="TIGR04336">
    <property type="entry name" value="AmmeMemoSam_B"/>
    <property type="match status" value="1"/>
</dbReference>
<evidence type="ECO:0000313" key="2">
    <source>
        <dbReference type="EMBL" id="HDX32715.1"/>
    </source>
</evidence>
<dbReference type="SUPFAM" id="SSF53213">
    <property type="entry name" value="LigB-like"/>
    <property type="match status" value="1"/>
</dbReference>
<protein>
    <submittedName>
        <fullName evidence="2">AmmeMemoRadiSam system protein B</fullName>
    </submittedName>
</protein>
<dbReference type="PANTHER" id="PTHR11060:SF0">
    <property type="entry name" value="PROTEIN MEMO1"/>
    <property type="match status" value="1"/>
</dbReference>
<evidence type="ECO:0000256" key="1">
    <source>
        <dbReference type="ARBA" id="ARBA00006315"/>
    </source>
</evidence>
<comment type="caution">
    <text evidence="2">The sequence shown here is derived from an EMBL/GenBank/DDBJ whole genome shotgun (WGS) entry which is preliminary data.</text>
</comment>
<dbReference type="Gene3D" id="3.40.830.10">
    <property type="entry name" value="LigB-like"/>
    <property type="match status" value="1"/>
</dbReference>
<sequence>MYLNAMRPKLRDLDIRPIVHENFPYILLRDPQRLSDQQLIMPQPLATVLAFFDGRHAIDEVPEVYRHFYGIPISGDVVRKLAETLDAAFMLDNERSAARRAEALAEYRSAPFRPPALAGAGYPDDEKALWSLLQDYLEASDVAADPIDWGAPIGLLSPHIDYPRGGRVYAHVWKRAAQAAREAELVILLGVDHYGADPFTLTQQNYATPYGVLPTETPIVDQLAAVIGEEAAFAGELRHRGEHSLELVAVWLHHLREGRPVPVVPILTGSFYPFMCNGDTPAADPTIRAVLDVLRKAMAGRRTLIVASGDLAHVGPAFGGAPLDATGRRTLRAADEELIEAMRRGDATGFFNAIRRVQNRNNVCGVAPIYLTLRLLGQSRGEPAGYAICPADEQNTSVVSVAGMVFQGEKF</sequence>
<dbReference type="Pfam" id="PF01875">
    <property type="entry name" value="Memo"/>
    <property type="match status" value="1"/>
</dbReference>
<accession>A0A7C1FUJ4</accession>
<dbReference type="CDD" id="cd07361">
    <property type="entry name" value="MEMO_like"/>
    <property type="match status" value="1"/>
</dbReference>
<reference evidence="2" key="1">
    <citation type="journal article" date="2020" name="mSystems">
        <title>Genome- and Community-Level Interaction Insights into Carbon Utilization and Element Cycling Functions of Hydrothermarchaeota in Hydrothermal Sediment.</title>
        <authorList>
            <person name="Zhou Z."/>
            <person name="Liu Y."/>
            <person name="Xu W."/>
            <person name="Pan J."/>
            <person name="Luo Z.H."/>
            <person name="Li M."/>
        </authorList>
    </citation>
    <scope>NUCLEOTIDE SEQUENCE [LARGE SCALE GENOMIC DNA]</scope>
    <source>
        <strain evidence="2">SpSt-289</strain>
    </source>
</reference>
<dbReference type="PANTHER" id="PTHR11060">
    <property type="entry name" value="PROTEIN MEMO1"/>
    <property type="match status" value="1"/>
</dbReference>
<proteinExistence type="inferred from homology"/>
<dbReference type="InterPro" id="IPR002737">
    <property type="entry name" value="MEMO1_fam"/>
</dbReference>
<comment type="similarity">
    <text evidence="1">Belongs to the MEMO1 family.</text>
</comment>
<gene>
    <name evidence="2" type="primary">amrB</name>
    <name evidence="2" type="ORF">ENQ20_14685</name>
</gene>
<organism evidence="2">
    <name type="scientific">Caldilinea aerophila</name>
    <dbReference type="NCBI Taxonomy" id="133453"/>
    <lineage>
        <taxon>Bacteria</taxon>
        <taxon>Bacillati</taxon>
        <taxon>Chloroflexota</taxon>
        <taxon>Caldilineae</taxon>
        <taxon>Caldilineales</taxon>
        <taxon>Caldilineaceae</taxon>
        <taxon>Caldilinea</taxon>
    </lineage>
</organism>
<dbReference type="AlphaFoldDB" id="A0A7C1FUJ4"/>